<dbReference type="Gene3D" id="3.80.10.10">
    <property type="entry name" value="Ribonuclease Inhibitor"/>
    <property type="match status" value="1"/>
</dbReference>
<feature type="transmembrane region" description="Helical" evidence="10">
    <location>
        <begin position="361"/>
        <end position="377"/>
    </location>
</feature>
<dbReference type="Pfam" id="PF14360">
    <property type="entry name" value="PAP2_C"/>
    <property type="match status" value="2"/>
</dbReference>
<evidence type="ECO:0000256" key="8">
    <source>
        <dbReference type="ARBA" id="ARBA00023136"/>
    </source>
</evidence>
<evidence type="ECO:0000256" key="9">
    <source>
        <dbReference type="SAM" id="MobiDB-lite"/>
    </source>
</evidence>
<comment type="subcellular location">
    <subcellularLocation>
        <location evidence="1">Membrane</location>
        <topology evidence="1">Multi-pass membrane protein</topology>
    </subcellularLocation>
</comment>
<gene>
    <name evidence="12" type="ORF">FOZ62_004012</name>
</gene>
<proteinExistence type="inferred from homology"/>
<dbReference type="PANTHER" id="PTHR21290:SF25">
    <property type="entry name" value="SPHINGOMYELIN SYNTHASE-RELATED PROTEIN 1"/>
    <property type="match status" value="1"/>
</dbReference>
<feature type="transmembrane region" description="Helical" evidence="10">
    <location>
        <begin position="531"/>
        <end position="549"/>
    </location>
</feature>
<dbReference type="InterPro" id="IPR045221">
    <property type="entry name" value="Sphingomyelin_synth-like"/>
</dbReference>
<feature type="non-terminal residue" evidence="12">
    <location>
        <position position="1"/>
    </location>
</feature>
<evidence type="ECO:0000259" key="11">
    <source>
        <dbReference type="Pfam" id="PF14360"/>
    </source>
</evidence>
<feature type="transmembrane region" description="Helical" evidence="10">
    <location>
        <begin position="507"/>
        <end position="525"/>
    </location>
</feature>
<dbReference type="GO" id="GO:0046513">
    <property type="term" value="P:ceramide biosynthetic process"/>
    <property type="evidence" value="ECO:0007669"/>
    <property type="project" value="TreeGrafter"/>
</dbReference>
<evidence type="ECO:0000313" key="13">
    <source>
        <dbReference type="Proteomes" id="UP000574390"/>
    </source>
</evidence>
<dbReference type="Proteomes" id="UP000574390">
    <property type="component" value="Unassembled WGS sequence"/>
</dbReference>
<keyword evidence="7" id="KW-0443">Lipid metabolism</keyword>
<dbReference type="AlphaFoldDB" id="A0A7J6TLY2"/>
<dbReference type="GO" id="GO:0005789">
    <property type="term" value="C:endoplasmic reticulum membrane"/>
    <property type="evidence" value="ECO:0007669"/>
    <property type="project" value="TreeGrafter"/>
</dbReference>
<keyword evidence="4 10" id="KW-0812">Transmembrane</keyword>
<keyword evidence="5" id="KW-0746">Sphingolipid metabolism</keyword>
<feature type="compositionally biased region" description="Polar residues" evidence="9">
    <location>
        <begin position="613"/>
        <end position="625"/>
    </location>
</feature>
<evidence type="ECO:0000256" key="4">
    <source>
        <dbReference type="ARBA" id="ARBA00022692"/>
    </source>
</evidence>
<evidence type="ECO:0000256" key="5">
    <source>
        <dbReference type="ARBA" id="ARBA00022919"/>
    </source>
</evidence>
<feature type="compositionally biased region" description="Basic and acidic residues" evidence="9">
    <location>
        <begin position="258"/>
        <end position="267"/>
    </location>
</feature>
<dbReference type="InterPro" id="IPR025749">
    <property type="entry name" value="Sphingomyelin_synth-like_dom"/>
</dbReference>
<keyword evidence="8 10" id="KW-0472">Membrane</keyword>
<feature type="transmembrane region" description="Helical" evidence="10">
    <location>
        <begin position="384"/>
        <end position="405"/>
    </location>
</feature>
<dbReference type="SUPFAM" id="SSF52047">
    <property type="entry name" value="RNI-like"/>
    <property type="match status" value="1"/>
</dbReference>
<evidence type="ECO:0000256" key="10">
    <source>
        <dbReference type="SAM" id="Phobius"/>
    </source>
</evidence>
<feature type="domain" description="Sphingomyelin synthase-like" evidence="11">
    <location>
        <begin position="439"/>
        <end position="463"/>
    </location>
</feature>
<feature type="region of interest" description="Disordered" evidence="9">
    <location>
        <begin position="610"/>
        <end position="631"/>
    </location>
</feature>
<evidence type="ECO:0000256" key="1">
    <source>
        <dbReference type="ARBA" id="ARBA00004141"/>
    </source>
</evidence>
<evidence type="ECO:0000256" key="7">
    <source>
        <dbReference type="ARBA" id="ARBA00023098"/>
    </source>
</evidence>
<reference evidence="12 13" key="1">
    <citation type="submission" date="2020-04" db="EMBL/GenBank/DDBJ databases">
        <title>Perkinsus olseni comparative genomics.</title>
        <authorList>
            <person name="Bogema D.R."/>
        </authorList>
    </citation>
    <scope>NUCLEOTIDE SEQUENCE [LARGE SCALE GENOMIC DNA]</scope>
    <source>
        <strain evidence="12">ATCC PRA-205</strain>
    </source>
</reference>
<sequence length="659" mass="72386">DEEKACCASTRPEILEPGLGYLTASHVHTSGATSLRITADIMSIPGLVEKTAQLCRDLVWLDLSGCGIGYGELAGICDSIAAGKIQVLDLSKNKLDDRCSPLLCSLTHTLLGSLRVLNLADNPGLTGVTAASLAECIDGARSSEEDTPKDVVEVACSNGSGRVKPRQLEFIDFTGCSVDEESVQEELDQALGSSAKKLPAYRRHQNDVQPPEYPAKIPVEAIKRHTQKVFEHEDDASASSDKTRKRLLLLRGSAERHPMVNMRDKGTHPTAMGGDASQSGRQQAPHSALFDFICQPMKQLACWQLVAGCLWMATCAYVNCISQIYSDRFHNEHYHGRTPELLPDLGFYLFPRIEIPHPADYWNVAMAVGTMVPVVLFHPKRRKVILRFLAIQGSVFLLRSATIIATLLPQPDPLCVNVSSPDENVFIEAVKIILGLRITCGDLLFSGHTANFTLMALIWSEYGYGFLAVDATTRGYSALGGSNRGQIGGRHRGGPVLHFVFRRLLPLLWWAAAISGYFVIVATRFHYTVDVLVAIIIVTKQWGLYHMYIRTPRIMRRLGFLRWYEQKQDLASASAKKTPRMSPVGARTLSIEMGPIPEHPDLEALEAGKLGSSEGSTKEASTTAGPQLYGRSRSTRFSSDFTDINDTFVIEDSASEVLV</sequence>
<name>A0A7J6TLY2_PEROL</name>
<comment type="similarity">
    <text evidence="2">Belongs to the sphingomyelin synthase family.</text>
</comment>
<dbReference type="GO" id="GO:0033188">
    <property type="term" value="F:sphingomyelin synthase activity"/>
    <property type="evidence" value="ECO:0007669"/>
    <property type="project" value="TreeGrafter"/>
</dbReference>
<dbReference type="GO" id="GO:0047493">
    <property type="term" value="F:ceramide cholinephosphotransferase activity"/>
    <property type="evidence" value="ECO:0007669"/>
    <property type="project" value="TreeGrafter"/>
</dbReference>
<protein>
    <recommendedName>
        <fullName evidence="11">Sphingomyelin synthase-like domain-containing protein</fullName>
    </recommendedName>
</protein>
<comment type="caution">
    <text evidence="12">The sequence shown here is derived from an EMBL/GenBank/DDBJ whole genome shotgun (WGS) entry which is preliminary data.</text>
</comment>
<dbReference type="InterPro" id="IPR032675">
    <property type="entry name" value="LRR_dom_sf"/>
</dbReference>
<dbReference type="GO" id="GO:0000139">
    <property type="term" value="C:Golgi membrane"/>
    <property type="evidence" value="ECO:0007669"/>
    <property type="project" value="TreeGrafter"/>
</dbReference>
<evidence type="ECO:0000256" key="3">
    <source>
        <dbReference type="ARBA" id="ARBA00022679"/>
    </source>
</evidence>
<feature type="region of interest" description="Disordered" evidence="9">
    <location>
        <begin position="258"/>
        <end position="282"/>
    </location>
</feature>
<accession>A0A7J6TLY2</accession>
<evidence type="ECO:0000313" key="12">
    <source>
        <dbReference type="EMBL" id="KAF4746263.1"/>
    </source>
</evidence>
<evidence type="ECO:0000256" key="6">
    <source>
        <dbReference type="ARBA" id="ARBA00022989"/>
    </source>
</evidence>
<keyword evidence="6 10" id="KW-1133">Transmembrane helix</keyword>
<organism evidence="12 13">
    <name type="scientific">Perkinsus olseni</name>
    <name type="common">Perkinsus atlanticus</name>
    <dbReference type="NCBI Taxonomy" id="32597"/>
    <lineage>
        <taxon>Eukaryota</taxon>
        <taxon>Sar</taxon>
        <taxon>Alveolata</taxon>
        <taxon>Perkinsozoa</taxon>
        <taxon>Perkinsea</taxon>
        <taxon>Perkinsida</taxon>
        <taxon>Perkinsidae</taxon>
        <taxon>Perkinsus</taxon>
    </lineage>
</organism>
<feature type="domain" description="Sphingomyelin synthase-like" evidence="11">
    <location>
        <begin position="505"/>
        <end position="547"/>
    </location>
</feature>
<keyword evidence="3" id="KW-0808">Transferase</keyword>
<evidence type="ECO:0000256" key="2">
    <source>
        <dbReference type="ARBA" id="ARBA00005441"/>
    </source>
</evidence>
<dbReference type="EMBL" id="JABANM010006235">
    <property type="protein sequence ID" value="KAF4746263.1"/>
    <property type="molecule type" value="Genomic_DNA"/>
</dbReference>
<dbReference type="GO" id="GO:0005886">
    <property type="term" value="C:plasma membrane"/>
    <property type="evidence" value="ECO:0007669"/>
    <property type="project" value="TreeGrafter"/>
</dbReference>
<dbReference type="PANTHER" id="PTHR21290">
    <property type="entry name" value="SPHINGOMYELIN SYNTHETASE"/>
    <property type="match status" value="1"/>
</dbReference>